<dbReference type="STRING" id="1298598.JCM21714_1218"/>
<reference evidence="2 3" key="1">
    <citation type="journal article" date="2014" name="Genome Announc.">
        <title>Draft Genome Sequence of the Boron-Tolerant and Moderately Halotolerant Bacterium Gracilibacillus boraciitolerans JCM 21714T.</title>
        <authorList>
            <person name="Ahmed I."/>
            <person name="Oshima K."/>
            <person name="Suda W."/>
            <person name="Kitamura K."/>
            <person name="Iida T."/>
            <person name="Ohmori Y."/>
            <person name="Fujiwara T."/>
            <person name="Hattori M."/>
            <person name="Ohkuma M."/>
        </authorList>
    </citation>
    <scope>NUCLEOTIDE SEQUENCE [LARGE SCALE GENOMIC DNA]</scope>
    <source>
        <strain evidence="2 3">JCM 21714</strain>
    </source>
</reference>
<dbReference type="Gene3D" id="3.40.50.880">
    <property type="match status" value="1"/>
</dbReference>
<gene>
    <name evidence="2" type="ORF">JCM21714_1218</name>
</gene>
<keyword evidence="3" id="KW-1185">Reference proteome</keyword>
<evidence type="ECO:0000313" key="3">
    <source>
        <dbReference type="Proteomes" id="UP000019102"/>
    </source>
</evidence>
<dbReference type="Proteomes" id="UP000019102">
    <property type="component" value="Unassembled WGS sequence"/>
</dbReference>
<comment type="caution">
    <text evidence="2">The sequence shown here is derived from an EMBL/GenBank/DDBJ whole genome shotgun (WGS) entry which is preliminary data.</text>
</comment>
<dbReference type="Pfam" id="PF08532">
    <property type="entry name" value="Glyco_hydro_42M"/>
    <property type="match status" value="1"/>
</dbReference>
<dbReference type="SUPFAM" id="SSF52317">
    <property type="entry name" value="Class I glutamine amidotransferase-like"/>
    <property type="match status" value="1"/>
</dbReference>
<name>W4VHD2_9BACI</name>
<evidence type="ECO:0000259" key="1">
    <source>
        <dbReference type="Pfam" id="PF08532"/>
    </source>
</evidence>
<dbReference type="InterPro" id="IPR029062">
    <property type="entry name" value="Class_I_gatase-like"/>
</dbReference>
<evidence type="ECO:0000313" key="2">
    <source>
        <dbReference type="EMBL" id="GAE92233.1"/>
    </source>
</evidence>
<protein>
    <submittedName>
        <fullName evidence="2">Beta-galactosidase</fullName>
    </submittedName>
</protein>
<dbReference type="EMBL" id="BAVS01000003">
    <property type="protein sequence ID" value="GAE92233.1"/>
    <property type="molecule type" value="Genomic_DNA"/>
</dbReference>
<dbReference type="eggNOG" id="COG1874">
    <property type="taxonomic scope" value="Bacteria"/>
</dbReference>
<dbReference type="GO" id="GO:0005975">
    <property type="term" value="P:carbohydrate metabolic process"/>
    <property type="evidence" value="ECO:0007669"/>
    <property type="project" value="InterPro"/>
</dbReference>
<dbReference type="AlphaFoldDB" id="W4VHD2"/>
<dbReference type="InterPro" id="IPR013738">
    <property type="entry name" value="Beta_galactosidase_Trimer"/>
</dbReference>
<feature type="domain" description="Beta-galactosidase trimerisation" evidence="1">
    <location>
        <begin position="3"/>
        <end position="47"/>
    </location>
</feature>
<proteinExistence type="predicted"/>
<sequence length="58" mass="6522">MGADFYAGRPALTVNNFGEGKAYYIASRNDHAFQQAFYQQLADKLELKRAIAAHCQKI</sequence>
<dbReference type="GO" id="GO:0004565">
    <property type="term" value="F:beta-galactosidase activity"/>
    <property type="evidence" value="ECO:0007669"/>
    <property type="project" value="InterPro"/>
</dbReference>
<accession>W4VHD2</accession>
<organism evidence="2 3">
    <name type="scientific">Gracilibacillus boraciitolerans JCM 21714</name>
    <dbReference type="NCBI Taxonomy" id="1298598"/>
    <lineage>
        <taxon>Bacteria</taxon>
        <taxon>Bacillati</taxon>
        <taxon>Bacillota</taxon>
        <taxon>Bacilli</taxon>
        <taxon>Bacillales</taxon>
        <taxon>Bacillaceae</taxon>
        <taxon>Gracilibacillus</taxon>
    </lineage>
</organism>